<dbReference type="SUPFAM" id="SSF56801">
    <property type="entry name" value="Acetyl-CoA synthetase-like"/>
    <property type="match status" value="1"/>
</dbReference>
<protein>
    <submittedName>
        <fullName evidence="1">Uncharacterized protein</fullName>
    </submittedName>
</protein>
<dbReference type="PANTHER" id="PTHR36932:SF1">
    <property type="entry name" value="CAPSULAR POLYSACCHARIDE BIOSYNTHESIS PROTEIN"/>
    <property type="match status" value="1"/>
</dbReference>
<dbReference type="Proteomes" id="UP001198034">
    <property type="component" value="Unassembled WGS sequence"/>
</dbReference>
<dbReference type="InterPro" id="IPR053158">
    <property type="entry name" value="CapK_Type1_Caps_Biosynth"/>
</dbReference>
<organism evidence="1 2">
    <name type="scientific">Deefgea salmonis</name>
    <dbReference type="NCBI Taxonomy" id="2875502"/>
    <lineage>
        <taxon>Bacteria</taxon>
        <taxon>Pseudomonadati</taxon>
        <taxon>Pseudomonadota</taxon>
        <taxon>Betaproteobacteria</taxon>
        <taxon>Neisseriales</taxon>
        <taxon>Chitinibacteraceae</taxon>
        <taxon>Deefgea</taxon>
    </lineage>
</organism>
<reference evidence="1 2" key="1">
    <citation type="submission" date="2021-10" db="EMBL/GenBank/DDBJ databases">
        <authorList>
            <person name="Chen M."/>
        </authorList>
    </citation>
    <scope>NUCLEOTIDE SEQUENCE [LARGE SCALE GENOMIC DNA]</scope>
    <source>
        <strain evidence="1 2">H3-26</strain>
    </source>
</reference>
<gene>
    <name evidence="1" type="ORF">LG219_04750</name>
</gene>
<comment type="caution">
    <text evidence="1">The sequence shown here is derived from an EMBL/GenBank/DDBJ whole genome shotgun (WGS) entry which is preliminary data.</text>
</comment>
<evidence type="ECO:0000313" key="2">
    <source>
        <dbReference type="Proteomes" id="UP001198034"/>
    </source>
</evidence>
<dbReference type="Gene3D" id="3.40.50.12780">
    <property type="entry name" value="N-terminal domain of ligase-like"/>
    <property type="match status" value="1"/>
</dbReference>
<dbReference type="EMBL" id="JAJAWG010000002">
    <property type="protein sequence ID" value="MCB5195600.1"/>
    <property type="molecule type" value="Genomic_DNA"/>
</dbReference>
<sequence>MLAKVFKNIYNEARCYIPDRLLYAKEYFSIKSILASNNKIQISALVEAQLKHVLLVCLRDVNFYKNNVAISLADIEHNDPFVMLKSFPIISKSDLITHKNDFVNKQYTKSFLSKSSSSGSSGFGVEVYRNKKAADIEKAFFSHYWGKFGFNVESSRTVRIGQDALRSSSKKPTFMQGSRLMLSPTHISENNIDEIAMSILKFKPDFIHGYPSCIYQLACLLDSINVKIKVKAVLLASEPVLDSQLKMMKDVYIGEISANYGLSERTNLAFSTYEENDGMSYTFDELYSVNEFIDDELGTQIIGTSLWNEVMPLIRYQTQDYVKITSDNKIRIDGRQQHYLIAKNGLKIPSLIVDDVPWQYISQIQIKQPKSGCIILYVVLKMDVHIDGAIEFITNRQKALWGEWFDVEIVVKEKLERTQAGKINLVIFD</sequence>
<proteinExistence type="predicted"/>
<dbReference type="RefSeq" id="WP_226763393.1">
    <property type="nucleotide sequence ID" value="NZ_JAJAWG010000002.1"/>
</dbReference>
<dbReference type="PANTHER" id="PTHR36932">
    <property type="entry name" value="CAPSULAR POLYSACCHARIDE BIOSYNTHESIS PROTEIN"/>
    <property type="match status" value="1"/>
</dbReference>
<name>A0ABS8BIR3_9NEIS</name>
<dbReference type="InterPro" id="IPR042099">
    <property type="entry name" value="ANL_N_sf"/>
</dbReference>
<accession>A0ABS8BIR3</accession>
<evidence type="ECO:0000313" key="1">
    <source>
        <dbReference type="EMBL" id="MCB5195600.1"/>
    </source>
</evidence>
<keyword evidence="2" id="KW-1185">Reference proteome</keyword>